<dbReference type="Proteomes" id="UP001604277">
    <property type="component" value="Unassembled WGS sequence"/>
</dbReference>
<comment type="caution">
    <text evidence="1">The sequence shown here is derived from an EMBL/GenBank/DDBJ whole genome shotgun (WGS) entry which is preliminary data.</text>
</comment>
<name>A0ABD1U881_9LAMI</name>
<proteinExistence type="predicted"/>
<sequence length="162" mass="19245">MGVVLSAFGLHHRMPHQFLKTLWPDLNPGRRYLTCQKRHETWDNIADRKWVLKERFPAGFWRKCWDCLQQESETMLGEFWGLIGGRMRLENDGGSYWKVNRKHKVVQLWMKAEFQERKRGGFCLVLNVDFLLLKSYAVGDEFGVDLEGDISWIEGRKWREIG</sequence>
<evidence type="ECO:0000313" key="1">
    <source>
        <dbReference type="EMBL" id="KAL2520848.1"/>
    </source>
</evidence>
<accession>A0ABD1U881</accession>
<protein>
    <submittedName>
        <fullName evidence="1">Uncharacterized protein</fullName>
    </submittedName>
</protein>
<reference evidence="2" key="1">
    <citation type="submission" date="2024-07" db="EMBL/GenBank/DDBJ databases">
        <title>Two chromosome-level genome assemblies of Korean endemic species Abeliophyllum distichum and Forsythia ovata (Oleaceae).</title>
        <authorList>
            <person name="Jang H."/>
        </authorList>
    </citation>
    <scope>NUCLEOTIDE SEQUENCE [LARGE SCALE GENOMIC DNA]</scope>
</reference>
<dbReference type="AlphaFoldDB" id="A0ABD1U881"/>
<keyword evidence="2" id="KW-1185">Reference proteome</keyword>
<organism evidence="1 2">
    <name type="scientific">Forsythia ovata</name>
    <dbReference type="NCBI Taxonomy" id="205694"/>
    <lineage>
        <taxon>Eukaryota</taxon>
        <taxon>Viridiplantae</taxon>
        <taxon>Streptophyta</taxon>
        <taxon>Embryophyta</taxon>
        <taxon>Tracheophyta</taxon>
        <taxon>Spermatophyta</taxon>
        <taxon>Magnoliopsida</taxon>
        <taxon>eudicotyledons</taxon>
        <taxon>Gunneridae</taxon>
        <taxon>Pentapetalae</taxon>
        <taxon>asterids</taxon>
        <taxon>lamiids</taxon>
        <taxon>Lamiales</taxon>
        <taxon>Oleaceae</taxon>
        <taxon>Forsythieae</taxon>
        <taxon>Forsythia</taxon>
    </lineage>
</organism>
<gene>
    <name evidence="1" type="ORF">Fot_24771</name>
</gene>
<dbReference type="EMBL" id="JBFOLJ010000007">
    <property type="protein sequence ID" value="KAL2520848.1"/>
    <property type="molecule type" value="Genomic_DNA"/>
</dbReference>
<evidence type="ECO:0000313" key="2">
    <source>
        <dbReference type="Proteomes" id="UP001604277"/>
    </source>
</evidence>